<gene>
    <name evidence="1" type="ORF">I3V53_13155</name>
</gene>
<accession>A0A8I1BDJ1</accession>
<dbReference type="EMBL" id="JADPYN010000076">
    <property type="protein sequence ID" value="MBF9304986.1"/>
    <property type="molecule type" value="Genomic_DNA"/>
</dbReference>
<evidence type="ECO:0000313" key="1">
    <source>
        <dbReference type="EMBL" id="MBF9304986.1"/>
    </source>
</evidence>
<dbReference type="AlphaFoldDB" id="A0A8I1BDJ1"/>
<protein>
    <submittedName>
        <fullName evidence="1">Uncharacterized protein</fullName>
    </submittedName>
</protein>
<dbReference type="Proteomes" id="UP000622362">
    <property type="component" value="Unassembled WGS sequence"/>
</dbReference>
<comment type="caution">
    <text evidence="1">The sequence shown here is derived from an EMBL/GenBank/DDBJ whole genome shotgun (WGS) entry which is preliminary data.</text>
</comment>
<reference evidence="1" key="1">
    <citation type="submission" date="2020-11" db="EMBL/GenBank/DDBJ databases">
        <title>Molecular epidemiology and genomic profiles of multidrug-resistant bacteria collected from clinical sources in South Africa.</title>
        <authorList>
            <person name="Asante J."/>
            <person name="Amoako D.G."/>
        </authorList>
    </citation>
    <scope>NUCLEOTIDE SEQUENCE</scope>
    <source>
        <strain evidence="1">C68</strain>
    </source>
</reference>
<evidence type="ECO:0000313" key="2">
    <source>
        <dbReference type="Proteomes" id="UP000622362"/>
    </source>
</evidence>
<sequence length="212" mass="25253">MLRNILNFLNRKRQNFTEDNENSEKVKFNKNKFDIVILNNIPSGTHQAKGYYIVKQMSPKLFEEFKGDDYLSRCLISNEKLKKAEFSNIKKDKIYNIDKCNTNEYYLRKKLMTCIVCYAILDILEKNLNYDVQINIQDNSKGKKNEYIQAYKNIFPFDLFEEKRKKFKASSPDSLSGEIIIHFPVSTRELDKKFYKNLYDECENNLKLEDDI</sequence>
<organism evidence="1 2">
    <name type="scientific">Staphylococcus epidermidis</name>
    <dbReference type="NCBI Taxonomy" id="1282"/>
    <lineage>
        <taxon>Bacteria</taxon>
        <taxon>Bacillati</taxon>
        <taxon>Bacillota</taxon>
        <taxon>Bacilli</taxon>
        <taxon>Bacillales</taxon>
        <taxon>Staphylococcaceae</taxon>
        <taxon>Staphylococcus</taxon>
    </lineage>
</organism>
<name>A0A8I1BDJ1_STAEP</name>
<dbReference type="RefSeq" id="WP_145460857.1">
    <property type="nucleotide sequence ID" value="NZ_JADPYN010000076.1"/>
</dbReference>
<proteinExistence type="predicted"/>